<dbReference type="AlphaFoldDB" id="A0ABC9IMJ1"/>
<feature type="chain" id="PRO_5044872197" evidence="1">
    <location>
        <begin position="27"/>
        <end position="187"/>
    </location>
</feature>
<reference evidence="3" key="2">
    <citation type="submission" date="2013-11" db="EMBL/GenBank/DDBJ databases">
        <title>Genome sequences of clinical and environmental isolates of Serratia marcescens.</title>
        <authorList>
            <person name="Iguchi A."/>
            <person name="Komatsu H."/>
            <person name="Nagaya Y."/>
            <person name="Ogura Y."/>
            <person name="Katsura K."/>
            <person name="Kurokawa K."/>
            <person name="Ooka T."/>
            <person name="Hattori M."/>
            <person name="Gotoh N."/>
            <person name="Thomson N."/>
            <person name="Hayashi T."/>
        </authorList>
    </citation>
    <scope>NUCLEOTIDE SEQUENCE [LARGE SCALE GENOMIC DNA]</scope>
    <source>
        <strain evidence="3">Db11</strain>
    </source>
</reference>
<dbReference type="InterPro" id="IPR008966">
    <property type="entry name" value="Adhesion_dom_sf"/>
</dbReference>
<dbReference type="InterPro" id="IPR050263">
    <property type="entry name" value="Bact_Fimbrial_Adh_Pro"/>
</dbReference>
<dbReference type="Gene3D" id="2.60.40.1090">
    <property type="entry name" value="Fimbrial-type adhesion domain"/>
    <property type="match status" value="1"/>
</dbReference>
<dbReference type="KEGG" id="smac:SMDB11_3381A"/>
<dbReference type="PANTHER" id="PTHR33420">
    <property type="entry name" value="FIMBRIAL SUBUNIT ELFA-RELATED"/>
    <property type="match status" value="1"/>
</dbReference>
<feature type="signal peptide" evidence="1">
    <location>
        <begin position="1"/>
        <end position="26"/>
    </location>
</feature>
<evidence type="ECO:0000313" key="3">
    <source>
        <dbReference type="Proteomes" id="UP000018979"/>
    </source>
</evidence>
<dbReference type="SUPFAM" id="SSF49401">
    <property type="entry name" value="Bacterial adhesins"/>
    <property type="match status" value="1"/>
</dbReference>
<protein>
    <submittedName>
        <fullName evidence="2">Fimbrial protein</fullName>
    </submittedName>
</protein>
<evidence type="ECO:0000256" key="1">
    <source>
        <dbReference type="SAM" id="SignalP"/>
    </source>
</evidence>
<organism evidence="2 3">
    <name type="scientific">Serratia marcescens subsp. marcescens Db11</name>
    <dbReference type="NCBI Taxonomy" id="273526"/>
    <lineage>
        <taxon>Bacteria</taxon>
        <taxon>Pseudomonadati</taxon>
        <taxon>Pseudomonadota</taxon>
        <taxon>Gammaproteobacteria</taxon>
        <taxon>Enterobacterales</taxon>
        <taxon>Yersiniaceae</taxon>
        <taxon>Serratia</taxon>
    </lineage>
</organism>
<dbReference type="PANTHER" id="PTHR33420:SF26">
    <property type="entry name" value="FIMBRIAL SUBUNIT"/>
    <property type="match status" value="1"/>
</dbReference>
<reference evidence="2 3" key="1">
    <citation type="submission" date="2013-06" db="EMBL/GenBank/DDBJ databases">
        <authorList>
            <person name="Aslett M."/>
        </authorList>
    </citation>
    <scope>NUCLEOTIDE SEQUENCE [LARGE SCALE GENOMIC DNA]</scope>
    <source>
        <strain evidence="2 3">Db11</strain>
    </source>
</reference>
<evidence type="ECO:0000313" key="2">
    <source>
        <dbReference type="EMBL" id="CDG13946.1"/>
    </source>
</evidence>
<reference evidence="2 3" key="3">
    <citation type="journal article" date="2014" name="Genome Biol. Evol.">
        <title>Genome evolution and plasticity of Serratia marcescens, an important multidrug-resistant nosocomial pathogen.</title>
        <authorList>
            <person name="Iguchi A."/>
            <person name="Nagaya Y."/>
            <person name="Pradel E."/>
            <person name="Ooka T."/>
            <person name="Ogura Y."/>
            <person name="Katsura K."/>
            <person name="Kurokawa K."/>
            <person name="Oshima K."/>
            <person name="Hattori M."/>
            <person name="Parkhill J."/>
            <person name="Sebaihia M."/>
            <person name="Coulthurst S.J."/>
            <person name="Gotoh N."/>
            <person name="Thomson N.R."/>
            <person name="Ewbank J.J."/>
            <person name="Hayashi T."/>
        </authorList>
    </citation>
    <scope>NUCLEOTIDE SEQUENCE [LARGE SCALE GENOMIC DNA]</scope>
    <source>
        <strain evidence="2 3">Db11</strain>
    </source>
</reference>
<name>A0ABC9IMJ1_SERMA</name>
<sequence>MKIMMRKIALPLTLLGAAMLAPPLQAADGSINVTGRVTESSCVLDASSKNQTVIWGKTEAVVPKMVLAYSRSIYVQLADCPDSIDQVKVRFEGTQANTQQLSGNVFAIDNSDQPDAAENVGFIISNAQGKNGGFWNDLLRVNEFSPAIELNKREVNKLEFRTGYSTDNKMPTAGVARTRIQFSLIYP</sequence>
<dbReference type="EMBL" id="HG326223">
    <property type="protein sequence ID" value="CDG13946.1"/>
    <property type="molecule type" value="Genomic_DNA"/>
</dbReference>
<keyword evidence="1" id="KW-0732">Signal</keyword>
<accession>A0ABC9IMJ1</accession>
<dbReference type="InterPro" id="IPR036937">
    <property type="entry name" value="Adhesion_dom_fimbrial_sf"/>
</dbReference>
<gene>
    <name evidence="2" type="ORF">SMDB11_3381A</name>
</gene>
<dbReference type="Proteomes" id="UP000018979">
    <property type="component" value="Chromosome I"/>
</dbReference>
<proteinExistence type="predicted"/>